<keyword evidence="8" id="KW-1185">Reference proteome</keyword>
<dbReference type="InterPro" id="IPR004447">
    <property type="entry name" value="Peptidase_S41A"/>
</dbReference>
<dbReference type="Gene3D" id="2.30.42.10">
    <property type="match status" value="1"/>
</dbReference>
<evidence type="ECO:0000256" key="1">
    <source>
        <dbReference type="ARBA" id="ARBA00009179"/>
    </source>
</evidence>
<evidence type="ECO:0000256" key="4">
    <source>
        <dbReference type="ARBA" id="ARBA00022825"/>
    </source>
</evidence>
<dbReference type="InterPro" id="IPR036034">
    <property type="entry name" value="PDZ_sf"/>
</dbReference>
<dbReference type="Pfam" id="PF17820">
    <property type="entry name" value="PDZ_6"/>
    <property type="match status" value="1"/>
</dbReference>
<evidence type="ECO:0000313" key="7">
    <source>
        <dbReference type="EMBL" id="MXV13734.1"/>
    </source>
</evidence>
<dbReference type="PANTHER" id="PTHR32060">
    <property type="entry name" value="TAIL-SPECIFIC PROTEASE"/>
    <property type="match status" value="1"/>
</dbReference>
<dbReference type="GO" id="GO:0007165">
    <property type="term" value="P:signal transduction"/>
    <property type="evidence" value="ECO:0007669"/>
    <property type="project" value="TreeGrafter"/>
</dbReference>
<feature type="domain" description="PDZ" evidence="6">
    <location>
        <begin position="106"/>
        <end position="181"/>
    </location>
</feature>
<dbReference type="InterPro" id="IPR005151">
    <property type="entry name" value="Tail-specific_protease"/>
</dbReference>
<evidence type="ECO:0000259" key="6">
    <source>
        <dbReference type="PROSITE" id="PS50106"/>
    </source>
</evidence>
<dbReference type="CDD" id="cd06782">
    <property type="entry name" value="cpPDZ_CPP-like"/>
    <property type="match status" value="1"/>
</dbReference>
<name>A0A7K1XS20_9SPHI</name>
<dbReference type="GO" id="GO:0008236">
    <property type="term" value="F:serine-type peptidase activity"/>
    <property type="evidence" value="ECO:0007669"/>
    <property type="project" value="UniProtKB-KW"/>
</dbReference>
<dbReference type="AlphaFoldDB" id="A0A7K1XS20"/>
<evidence type="ECO:0000256" key="3">
    <source>
        <dbReference type="ARBA" id="ARBA00022801"/>
    </source>
</evidence>
<comment type="similarity">
    <text evidence="1 5">Belongs to the peptidase S41A family.</text>
</comment>
<dbReference type="SMART" id="SM00245">
    <property type="entry name" value="TSPc"/>
    <property type="match status" value="1"/>
</dbReference>
<dbReference type="InterPro" id="IPR029045">
    <property type="entry name" value="ClpP/crotonase-like_dom_sf"/>
</dbReference>
<evidence type="ECO:0000256" key="2">
    <source>
        <dbReference type="ARBA" id="ARBA00022670"/>
    </source>
</evidence>
<proteinExistence type="inferred from homology"/>
<dbReference type="Gene3D" id="3.30.750.44">
    <property type="match status" value="1"/>
</dbReference>
<keyword evidence="3 5" id="KW-0378">Hydrolase</keyword>
<dbReference type="EMBL" id="WVHS01000001">
    <property type="protein sequence ID" value="MXV13734.1"/>
    <property type="molecule type" value="Genomic_DNA"/>
</dbReference>
<reference evidence="7 8" key="1">
    <citation type="submission" date="2019-11" db="EMBL/GenBank/DDBJ databases">
        <title>Pedobacter sp. HMF7056 Genome sequencing and assembly.</title>
        <authorList>
            <person name="Kang H."/>
            <person name="Kim H."/>
            <person name="Joh K."/>
        </authorList>
    </citation>
    <scope>NUCLEOTIDE SEQUENCE [LARGE SCALE GENOMIC DNA]</scope>
    <source>
        <strain evidence="7 8">HMF7056</strain>
    </source>
</reference>
<evidence type="ECO:0000256" key="5">
    <source>
        <dbReference type="RuleBase" id="RU004404"/>
    </source>
</evidence>
<dbReference type="SUPFAM" id="SSF50156">
    <property type="entry name" value="PDZ domain-like"/>
    <property type="match status" value="1"/>
</dbReference>
<dbReference type="Pfam" id="PF03572">
    <property type="entry name" value="Peptidase_S41"/>
    <property type="match status" value="1"/>
</dbReference>
<dbReference type="Gene3D" id="3.90.226.10">
    <property type="entry name" value="2-enoyl-CoA Hydratase, Chain A, domain 1"/>
    <property type="match status" value="1"/>
</dbReference>
<protein>
    <submittedName>
        <fullName evidence="7">PDZ domain-containing protein</fullName>
    </submittedName>
</protein>
<dbReference type="SMART" id="SM00228">
    <property type="entry name" value="PDZ"/>
    <property type="match status" value="1"/>
</dbReference>
<dbReference type="InterPro" id="IPR001478">
    <property type="entry name" value="PDZ"/>
</dbReference>
<organism evidence="7 8">
    <name type="scientific">Hufsiella ginkgonis</name>
    <dbReference type="NCBI Taxonomy" id="2695274"/>
    <lineage>
        <taxon>Bacteria</taxon>
        <taxon>Pseudomonadati</taxon>
        <taxon>Bacteroidota</taxon>
        <taxon>Sphingobacteriia</taxon>
        <taxon>Sphingobacteriales</taxon>
        <taxon>Sphingobacteriaceae</taxon>
        <taxon>Hufsiella</taxon>
    </lineage>
</organism>
<dbReference type="SUPFAM" id="SSF52096">
    <property type="entry name" value="ClpP/crotonase"/>
    <property type="match status" value="1"/>
</dbReference>
<dbReference type="PROSITE" id="PS50106">
    <property type="entry name" value="PDZ"/>
    <property type="match status" value="1"/>
</dbReference>
<comment type="caution">
    <text evidence="7">The sequence shown here is derived from an EMBL/GenBank/DDBJ whole genome shotgun (WGS) entry which is preliminary data.</text>
</comment>
<keyword evidence="2 5" id="KW-0645">Protease</keyword>
<dbReference type="GO" id="GO:0030288">
    <property type="term" value="C:outer membrane-bounded periplasmic space"/>
    <property type="evidence" value="ECO:0007669"/>
    <property type="project" value="TreeGrafter"/>
</dbReference>
<dbReference type="PANTHER" id="PTHR32060:SF30">
    <property type="entry name" value="CARBOXY-TERMINAL PROCESSING PROTEASE CTPA"/>
    <property type="match status" value="1"/>
</dbReference>
<evidence type="ECO:0000313" key="8">
    <source>
        <dbReference type="Proteomes" id="UP000451233"/>
    </source>
</evidence>
<gene>
    <name evidence="7" type="ORF">GS398_00320</name>
</gene>
<keyword evidence="4 5" id="KW-0720">Serine protease</keyword>
<sequence>MGPGTKKNLLIAACYAAVFAAGMAIGPKFAKENTSTRNGSFMPFGAGDRSGKLEKILGIIRDNYVDPVKLDTLQHLAIKDILKKLDPHSAYLPPEDKQQQDEDLDGSFTGIGIEYYVLQDTLLVTSVTPGGPASHSALRQGDRIIAIDQTPVAGNNIATSEISRLIRGANGSTVDLVVKNARYPDGRKVTITRGNIDVSSIDVAYMLDRQTGYVKITRFGAQTDRDFTTAIKKLQKSGMKNLVLDLRDNGGGYLSAATALADEFLSDKKLIVYTEGEHEPRTDYLATSEGSFEEGGLVVLINENSASASEIVAGAIQDLDRGTIIGRRSFGKGLVQEQFPFGDGSALNLTIARYYTPLGRSIQRSYKKGSDAYYEEVGNRFRNGEVNSDGHHYQDSTYSKEKSFKTASGRIMYGGGGIMPDIYVPLDTAGYTDFYSEIAIKGFLNDFIYRNLLRSATTPVSLEEFVHNYQVDERDYQHLLSYAGEKGVKTTENISKASKPVIISEMKAILARYFFGEDGYYRVINSGDKALVRSLELMNKDKKLVSYRDK</sequence>
<dbReference type="InterPro" id="IPR041489">
    <property type="entry name" value="PDZ_6"/>
</dbReference>
<dbReference type="CDD" id="cd07560">
    <property type="entry name" value="Peptidase_S41_CPP"/>
    <property type="match status" value="1"/>
</dbReference>
<dbReference type="GO" id="GO:0006508">
    <property type="term" value="P:proteolysis"/>
    <property type="evidence" value="ECO:0007669"/>
    <property type="project" value="UniProtKB-KW"/>
</dbReference>
<accession>A0A7K1XS20</accession>
<dbReference type="GO" id="GO:0004175">
    <property type="term" value="F:endopeptidase activity"/>
    <property type="evidence" value="ECO:0007669"/>
    <property type="project" value="TreeGrafter"/>
</dbReference>
<dbReference type="NCBIfam" id="TIGR00225">
    <property type="entry name" value="prc"/>
    <property type="match status" value="1"/>
</dbReference>
<dbReference type="Proteomes" id="UP000451233">
    <property type="component" value="Unassembled WGS sequence"/>
</dbReference>